<protein>
    <recommendedName>
        <fullName evidence="5">G-protein coupled receptors family 1 profile domain-containing protein</fullName>
    </recommendedName>
</protein>
<comment type="caution">
    <text evidence="3">The sequence shown here is derived from an EMBL/GenBank/DDBJ whole genome shotgun (WGS) entry which is preliminary data.</text>
</comment>
<feature type="region of interest" description="Disordered" evidence="1">
    <location>
        <begin position="220"/>
        <end position="250"/>
    </location>
</feature>
<feature type="transmembrane region" description="Helical" evidence="2">
    <location>
        <begin position="188"/>
        <end position="209"/>
    </location>
</feature>
<evidence type="ECO:0008006" key="5">
    <source>
        <dbReference type="Google" id="ProtNLM"/>
    </source>
</evidence>
<sequence>MSYKEMITLSLVVSPVLICLVVFGICTNVANVLVYYRIGFSSPSTISLFCLSITDTYCLFNISLTSIGILPWVWVADHPIALMEVAYILSAVRYSVAATGSWITAVINVERSCCVVFPLKVKSIFTHKTIISLIAGMVVYQVLATMPRSLILNIISTKSRWSNRTVYILDRGKYDLRIVNATLMASSAIPTLFCFLVVVVGTIFLIYSFKKSRALRHAMTRSKTGPTANTGSGEGITNLDQPSIKPTLIL</sequence>
<evidence type="ECO:0000256" key="1">
    <source>
        <dbReference type="SAM" id="MobiDB-lite"/>
    </source>
</evidence>
<reference evidence="3 4" key="1">
    <citation type="submission" date="2019-01" db="EMBL/GenBank/DDBJ databases">
        <title>A draft genome assembly of the solar-powered sea slug Elysia chlorotica.</title>
        <authorList>
            <person name="Cai H."/>
            <person name="Li Q."/>
            <person name="Fang X."/>
            <person name="Li J."/>
            <person name="Curtis N.E."/>
            <person name="Altenburger A."/>
            <person name="Shibata T."/>
            <person name="Feng M."/>
            <person name="Maeda T."/>
            <person name="Schwartz J.A."/>
            <person name="Shigenobu S."/>
            <person name="Lundholm N."/>
            <person name="Nishiyama T."/>
            <person name="Yang H."/>
            <person name="Hasebe M."/>
            <person name="Li S."/>
            <person name="Pierce S.K."/>
            <person name="Wang J."/>
        </authorList>
    </citation>
    <scope>NUCLEOTIDE SEQUENCE [LARGE SCALE GENOMIC DNA]</scope>
    <source>
        <strain evidence="3">EC2010</strain>
        <tissue evidence="3">Whole organism of an adult</tissue>
    </source>
</reference>
<dbReference type="SUPFAM" id="SSF81321">
    <property type="entry name" value="Family A G protein-coupled receptor-like"/>
    <property type="match status" value="1"/>
</dbReference>
<evidence type="ECO:0000256" key="2">
    <source>
        <dbReference type="SAM" id="Phobius"/>
    </source>
</evidence>
<dbReference type="AlphaFoldDB" id="A0A3S1BAS0"/>
<proteinExistence type="predicted"/>
<dbReference type="Gene3D" id="1.20.1070.10">
    <property type="entry name" value="Rhodopsin 7-helix transmembrane proteins"/>
    <property type="match status" value="1"/>
</dbReference>
<dbReference type="EMBL" id="RQTK01000681">
    <property type="protein sequence ID" value="RUS76189.1"/>
    <property type="molecule type" value="Genomic_DNA"/>
</dbReference>
<keyword evidence="2" id="KW-0812">Transmembrane</keyword>
<accession>A0A3S1BAS0</accession>
<feature type="compositionally biased region" description="Polar residues" evidence="1">
    <location>
        <begin position="221"/>
        <end position="231"/>
    </location>
</feature>
<keyword evidence="2" id="KW-1133">Transmembrane helix</keyword>
<feature type="transmembrane region" description="Helical" evidence="2">
    <location>
        <begin position="130"/>
        <end position="155"/>
    </location>
</feature>
<feature type="transmembrane region" description="Helical" evidence="2">
    <location>
        <begin position="86"/>
        <end position="109"/>
    </location>
</feature>
<dbReference type="PANTHER" id="PTHR46641:SF18">
    <property type="entry name" value="G-PROTEIN COUPLED RECEPTORS FAMILY 1 PROFILE DOMAIN-CONTAINING PROTEIN"/>
    <property type="match status" value="1"/>
</dbReference>
<evidence type="ECO:0000313" key="3">
    <source>
        <dbReference type="EMBL" id="RUS76189.1"/>
    </source>
</evidence>
<keyword evidence="2" id="KW-0472">Membrane</keyword>
<keyword evidence="4" id="KW-1185">Reference proteome</keyword>
<evidence type="ECO:0000313" key="4">
    <source>
        <dbReference type="Proteomes" id="UP000271974"/>
    </source>
</evidence>
<gene>
    <name evidence="3" type="ORF">EGW08_016033</name>
</gene>
<dbReference type="OrthoDB" id="6091802at2759"/>
<feature type="transmembrane region" description="Helical" evidence="2">
    <location>
        <begin position="12"/>
        <end position="36"/>
    </location>
</feature>
<dbReference type="Proteomes" id="UP000271974">
    <property type="component" value="Unassembled WGS sequence"/>
</dbReference>
<organism evidence="3 4">
    <name type="scientific">Elysia chlorotica</name>
    <name type="common">Eastern emerald elysia</name>
    <name type="synonym">Sea slug</name>
    <dbReference type="NCBI Taxonomy" id="188477"/>
    <lineage>
        <taxon>Eukaryota</taxon>
        <taxon>Metazoa</taxon>
        <taxon>Spiralia</taxon>
        <taxon>Lophotrochozoa</taxon>
        <taxon>Mollusca</taxon>
        <taxon>Gastropoda</taxon>
        <taxon>Heterobranchia</taxon>
        <taxon>Euthyneura</taxon>
        <taxon>Panpulmonata</taxon>
        <taxon>Sacoglossa</taxon>
        <taxon>Placobranchoidea</taxon>
        <taxon>Plakobranchidae</taxon>
        <taxon>Elysia</taxon>
    </lineage>
</organism>
<dbReference type="InterPro" id="IPR052954">
    <property type="entry name" value="GPCR-Ligand_Int"/>
</dbReference>
<name>A0A3S1BAS0_ELYCH</name>
<dbReference type="PANTHER" id="PTHR46641">
    <property type="entry name" value="FMRFAMIDE RECEPTOR-RELATED"/>
    <property type="match status" value="1"/>
</dbReference>
<feature type="transmembrane region" description="Helical" evidence="2">
    <location>
        <begin position="48"/>
        <end position="74"/>
    </location>
</feature>